<evidence type="ECO:0000256" key="2">
    <source>
        <dbReference type="ARBA" id="ARBA00022679"/>
    </source>
</evidence>
<feature type="compositionally biased region" description="Low complexity" evidence="3">
    <location>
        <begin position="234"/>
        <end position="248"/>
    </location>
</feature>
<dbReference type="GO" id="GO:0000049">
    <property type="term" value="F:tRNA binding"/>
    <property type="evidence" value="ECO:0007669"/>
    <property type="project" value="TreeGrafter"/>
</dbReference>
<keyword evidence="1" id="KW-0489">Methyltransferase</keyword>
<dbReference type="Gene3D" id="3.40.50.150">
    <property type="entry name" value="Vaccinia Virus protein VP39"/>
    <property type="match status" value="2"/>
</dbReference>
<dbReference type="GO" id="GO:0106335">
    <property type="term" value="F:tRNA (5-carboxymethyluridine(34)-5-O)-methyltransferase activity"/>
    <property type="evidence" value="ECO:0007669"/>
    <property type="project" value="TreeGrafter"/>
</dbReference>
<dbReference type="PANTHER" id="PTHR13069:SF37">
    <property type="entry name" value="FIRE DANCER"/>
    <property type="match status" value="1"/>
</dbReference>
<evidence type="ECO:0000313" key="5">
    <source>
        <dbReference type="Ensembl" id="ENSEBUP00000004283.1"/>
    </source>
</evidence>
<organism evidence="5 6">
    <name type="scientific">Eptatretus burgeri</name>
    <name type="common">Inshore hagfish</name>
    <dbReference type="NCBI Taxonomy" id="7764"/>
    <lineage>
        <taxon>Eukaryota</taxon>
        <taxon>Metazoa</taxon>
        <taxon>Chordata</taxon>
        <taxon>Craniata</taxon>
        <taxon>Vertebrata</taxon>
        <taxon>Cyclostomata</taxon>
        <taxon>Myxini</taxon>
        <taxon>Myxiniformes</taxon>
        <taxon>Myxinidae</taxon>
        <taxon>Eptatretinae</taxon>
        <taxon>Eptatretus</taxon>
    </lineage>
</organism>
<keyword evidence="2" id="KW-0808">Transferase</keyword>
<dbReference type="Pfam" id="PF08241">
    <property type="entry name" value="Methyltransf_11"/>
    <property type="match status" value="1"/>
</dbReference>
<dbReference type="InterPro" id="IPR013216">
    <property type="entry name" value="Methyltransf_11"/>
</dbReference>
<dbReference type="InterPro" id="IPR029063">
    <property type="entry name" value="SAM-dependent_MTases_sf"/>
</dbReference>
<evidence type="ECO:0000256" key="1">
    <source>
        <dbReference type="ARBA" id="ARBA00022603"/>
    </source>
</evidence>
<sequence>MEAEARRLERVHVHSVYENIAPYFTTMRLCTWPRVRRFLLRLQPGSLVADVGCGDGRYLGLNGHAFTLGCDYCRPLATMARTAGHDVAVCDNLHLPIRSSCLDAVISIAVIHHFCTKQRRIRALEELARVLRPGGRMLVCVWAHEQPLRHFEKQDVLVPWETVTHQQITMELSFATQTHNSRRVQNRQVEGSHFGNTRLRPMLQRDPRKIKKMECFKNFNCPSLEGVEPNSERSSFSAPSQTSSTSAKTAHRGNTSAAVLECKHKDDVEQLERTMQLGLPVCRADGSLPDLCGTHERVSQSRHETIKGGQPPRVKVDCQDASLLRTRQDCTCSVDTASAVEMSGHSSASVSTGIGKSPPVADEVDSRCLRYYHVFREGELMHLIEKYIPDLHVLEAYYDHANWCAVTEKRLLQGKNKFPEL</sequence>
<dbReference type="GO" id="GO:0005737">
    <property type="term" value="C:cytoplasm"/>
    <property type="evidence" value="ECO:0007669"/>
    <property type="project" value="TreeGrafter"/>
</dbReference>
<dbReference type="GO" id="GO:0002098">
    <property type="term" value="P:tRNA wobble uridine modification"/>
    <property type="evidence" value="ECO:0007669"/>
    <property type="project" value="TreeGrafter"/>
</dbReference>
<dbReference type="GO" id="GO:0030488">
    <property type="term" value="P:tRNA methylation"/>
    <property type="evidence" value="ECO:0007669"/>
    <property type="project" value="TreeGrafter"/>
</dbReference>
<name>A0A8C4NBM4_EPTBU</name>
<dbReference type="Proteomes" id="UP000694388">
    <property type="component" value="Unplaced"/>
</dbReference>
<dbReference type="SUPFAM" id="SSF53335">
    <property type="entry name" value="S-adenosyl-L-methionine-dependent methyltransferases"/>
    <property type="match status" value="1"/>
</dbReference>
<dbReference type="InterPro" id="IPR051422">
    <property type="entry name" value="AlkB_tRNA_MeTrf/Diox"/>
</dbReference>
<evidence type="ECO:0000256" key="3">
    <source>
        <dbReference type="SAM" id="MobiDB-lite"/>
    </source>
</evidence>
<proteinExistence type="predicted"/>
<reference evidence="5" key="2">
    <citation type="submission" date="2025-09" db="UniProtKB">
        <authorList>
            <consortium name="Ensembl"/>
        </authorList>
    </citation>
    <scope>IDENTIFICATION</scope>
</reference>
<dbReference type="GO" id="GO:0005634">
    <property type="term" value="C:nucleus"/>
    <property type="evidence" value="ECO:0007669"/>
    <property type="project" value="TreeGrafter"/>
</dbReference>
<protein>
    <submittedName>
        <fullName evidence="5">tRNA methyltransferase 9B</fullName>
    </submittedName>
</protein>
<dbReference type="FunFam" id="3.40.50.150:FF:000195">
    <property type="entry name" value="Methyltransferase domain containing protein"/>
    <property type="match status" value="1"/>
</dbReference>
<feature type="region of interest" description="Disordered" evidence="3">
    <location>
        <begin position="226"/>
        <end position="254"/>
    </location>
</feature>
<keyword evidence="6" id="KW-1185">Reference proteome</keyword>
<reference evidence="5" key="1">
    <citation type="submission" date="2025-08" db="UniProtKB">
        <authorList>
            <consortium name="Ensembl"/>
        </authorList>
    </citation>
    <scope>IDENTIFICATION</scope>
</reference>
<dbReference type="GO" id="GO:0008757">
    <property type="term" value="F:S-adenosylmethionine-dependent methyltransferase activity"/>
    <property type="evidence" value="ECO:0007669"/>
    <property type="project" value="InterPro"/>
</dbReference>
<dbReference type="PANTHER" id="PTHR13069">
    <property type="entry name" value="ALKYLATED DNA REPAIR PROTEIN ALKB HOMOLOG 8"/>
    <property type="match status" value="1"/>
</dbReference>
<evidence type="ECO:0000313" key="6">
    <source>
        <dbReference type="Proteomes" id="UP000694388"/>
    </source>
</evidence>
<evidence type="ECO:0000259" key="4">
    <source>
        <dbReference type="Pfam" id="PF08241"/>
    </source>
</evidence>
<dbReference type="Ensembl" id="ENSEBUT00000004711.1">
    <property type="protein sequence ID" value="ENSEBUP00000004283.1"/>
    <property type="gene ID" value="ENSEBUG00000003026.1"/>
</dbReference>
<accession>A0A8C4NBM4</accession>
<dbReference type="AlphaFoldDB" id="A0A8C4NBM4"/>
<dbReference type="GeneTree" id="ENSGT00940000165093"/>
<dbReference type="OMA" id="LVHDCSS"/>
<feature type="domain" description="Methyltransferase type 11" evidence="4">
    <location>
        <begin position="50"/>
        <end position="138"/>
    </location>
</feature>
<dbReference type="CDD" id="cd02440">
    <property type="entry name" value="AdoMet_MTases"/>
    <property type="match status" value="1"/>
</dbReference>